<evidence type="ECO:0000256" key="6">
    <source>
        <dbReference type="ARBA" id="ARBA00023242"/>
    </source>
</evidence>
<evidence type="ECO:0000256" key="3">
    <source>
        <dbReference type="ARBA" id="ARBA00022491"/>
    </source>
</evidence>
<accession>A0ABR2PTB8</accession>
<keyword evidence="3 8" id="KW-0678">Repressor</keyword>
<name>A0ABR2PTB8_9ROSI</name>
<dbReference type="Gene3D" id="3.10.20.90">
    <property type="entry name" value="Phosphatidylinositol 3-kinase Catalytic Subunit, Chain A, domain 1"/>
    <property type="match status" value="1"/>
</dbReference>
<dbReference type="PANTHER" id="PTHR31734">
    <property type="entry name" value="AUXIN-RESPONSIVE PROTEIN IAA17"/>
    <property type="match status" value="1"/>
</dbReference>
<keyword evidence="4 8" id="KW-0805">Transcription regulation</keyword>
<dbReference type="InterPro" id="IPR053793">
    <property type="entry name" value="PB1-like"/>
</dbReference>
<keyword evidence="6 8" id="KW-0539">Nucleus</keyword>
<sequence>MSEVELQLCLALPTPNITKGFKFNLNNYHGFDHLKQMSCFGDKTNRVIKKRDFEHAFGNFSDDRNALPLLLWSGPPNEEDDDHNDRKKTTFAIDDVNEEDQVVEWPPIKSWRNRTCHHHRRCRRHHHKSAAGNGRSIYVKVKMEGVPIARKIDMRHYHSYQQLTNSLITMFTKNEKCDGDYNARYTLTYQDKEGDWLVAGDIPWHGFIRTVQRLKILSNWG</sequence>
<evidence type="ECO:0000259" key="9">
    <source>
        <dbReference type="PROSITE" id="PS51745"/>
    </source>
</evidence>
<dbReference type="Proteomes" id="UP001396334">
    <property type="component" value="Unassembled WGS sequence"/>
</dbReference>
<evidence type="ECO:0000313" key="11">
    <source>
        <dbReference type="Proteomes" id="UP001396334"/>
    </source>
</evidence>
<comment type="caution">
    <text evidence="10">The sequence shown here is derived from an EMBL/GenBank/DDBJ whole genome shotgun (WGS) entry which is preliminary data.</text>
</comment>
<proteinExistence type="inferred from homology"/>
<evidence type="ECO:0000256" key="4">
    <source>
        <dbReference type="ARBA" id="ARBA00023015"/>
    </source>
</evidence>
<protein>
    <recommendedName>
        <fullName evidence="8">Auxin-responsive protein</fullName>
    </recommendedName>
</protein>
<organism evidence="10 11">
    <name type="scientific">Hibiscus sabdariffa</name>
    <name type="common">roselle</name>
    <dbReference type="NCBI Taxonomy" id="183260"/>
    <lineage>
        <taxon>Eukaryota</taxon>
        <taxon>Viridiplantae</taxon>
        <taxon>Streptophyta</taxon>
        <taxon>Embryophyta</taxon>
        <taxon>Tracheophyta</taxon>
        <taxon>Spermatophyta</taxon>
        <taxon>Magnoliopsida</taxon>
        <taxon>eudicotyledons</taxon>
        <taxon>Gunneridae</taxon>
        <taxon>Pentapetalae</taxon>
        <taxon>rosids</taxon>
        <taxon>malvids</taxon>
        <taxon>Malvales</taxon>
        <taxon>Malvaceae</taxon>
        <taxon>Malvoideae</taxon>
        <taxon>Hibiscus</taxon>
    </lineage>
</organism>
<dbReference type="PANTHER" id="PTHR31734:SF44">
    <property type="entry name" value="AUXIN-RESPONSIVE PROTEIN"/>
    <property type="match status" value="1"/>
</dbReference>
<comment type="subcellular location">
    <subcellularLocation>
        <location evidence="1 8">Nucleus</location>
    </subcellularLocation>
</comment>
<evidence type="ECO:0000256" key="5">
    <source>
        <dbReference type="ARBA" id="ARBA00023163"/>
    </source>
</evidence>
<keyword evidence="5 8" id="KW-0804">Transcription</keyword>
<dbReference type="EMBL" id="JBBPBN010000052">
    <property type="protein sequence ID" value="KAK8991704.1"/>
    <property type="molecule type" value="Genomic_DNA"/>
</dbReference>
<reference evidence="10 11" key="1">
    <citation type="journal article" date="2024" name="G3 (Bethesda)">
        <title>Genome assembly of Hibiscus sabdariffa L. provides insights into metabolisms of medicinal natural products.</title>
        <authorList>
            <person name="Kim T."/>
        </authorList>
    </citation>
    <scope>NUCLEOTIDE SEQUENCE [LARGE SCALE GENOMIC DNA]</scope>
    <source>
        <strain evidence="10">TK-2024</strain>
        <tissue evidence="10">Old leaves</tissue>
    </source>
</reference>
<evidence type="ECO:0000256" key="2">
    <source>
        <dbReference type="ARBA" id="ARBA00006728"/>
    </source>
</evidence>
<evidence type="ECO:0000313" key="10">
    <source>
        <dbReference type="EMBL" id="KAK8991704.1"/>
    </source>
</evidence>
<comment type="subunit">
    <text evidence="8">Homodimers and heterodimers.</text>
</comment>
<evidence type="ECO:0000256" key="1">
    <source>
        <dbReference type="ARBA" id="ARBA00004123"/>
    </source>
</evidence>
<comment type="function">
    <text evidence="8">Aux/IAA proteins are short-lived transcriptional factors that function as repressors of early auxin response genes at low auxin concentrations.</text>
</comment>
<dbReference type="InterPro" id="IPR033389">
    <property type="entry name" value="AUX/IAA_dom"/>
</dbReference>
<dbReference type="PROSITE" id="PS51745">
    <property type="entry name" value="PB1"/>
    <property type="match status" value="1"/>
</dbReference>
<comment type="similarity">
    <text evidence="2 8">Belongs to the Aux/IAA family.</text>
</comment>
<dbReference type="SUPFAM" id="SSF54277">
    <property type="entry name" value="CAD &amp; PB1 domains"/>
    <property type="match status" value="1"/>
</dbReference>
<dbReference type="Pfam" id="PF02309">
    <property type="entry name" value="AUX_IAA"/>
    <property type="match status" value="2"/>
</dbReference>
<keyword evidence="7 8" id="KW-0927">Auxin signaling pathway</keyword>
<evidence type="ECO:0000256" key="8">
    <source>
        <dbReference type="RuleBase" id="RU004549"/>
    </source>
</evidence>
<evidence type="ECO:0000256" key="7">
    <source>
        <dbReference type="ARBA" id="ARBA00023294"/>
    </source>
</evidence>
<gene>
    <name evidence="10" type="ORF">V6N11_062704</name>
</gene>
<feature type="domain" description="PB1" evidence="9">
    <location>
        <begin position="136"/>
        <end position="221"/>
    </location>
</feature>
<dbReference type="InterPro" id="IPR003311">
    <property type="entry name" value="AUX_IAA"/>
</dbReference>
<keyword evidence="11" id="KW-1185">Reference proteome</keyword>